<evidence type="ECO:0008006" key="3">
    <source>
        <dbReference type="Google" id="ProtNLM"/>
    </source>
</evidence>
<dbReference type="eggNOG" id="ENOG5032PAF">
    <property type="taxonomic scope" value="Bacteria"/>
</dbReference>
<dbReference type="AlphaFoldDB" id="F0QZ21"/>
<evidence type="ECO:0000313" key="2">
    <source>
        <dbReference type="Proteomes" id="UP000007486"/>
    </source>
</evidence>
<dbReference type="InterPro" id="IPR042278">
    <property type="entry name" value="Mfa-like_1_N"/>
</dbReference>
<accession>F0QZ21</accession>
<dbReference type="Gene3D" id="2.60.40.2620">
    <property type="entry name" value="Fimbrillin-like"/>
    <property type="match status" value="1"/>
</dbReference>
<dbReference type="KEGG" id="bsa:Bacsa_1478"/>
<dbReference type="OrthoDB" id="1028822at2"/>
<protein>
    <recommendedName>
        <fullName evidence="3">GLUG domain-containing protein</fullName>
    </recommendedName>
</protein>
<dbReference type="RefSeq" id="WP_013617481.1">
    <property type="nucleotide sequence ID" value="NC_015164.1"/>
</dbReference>
<name>F0QZ21_PHOSB</name>
<dbReference type="PROSITE" id="PS51257">
    <property type="entry name" value="PROKAR_LIPOPROTEIN"/>
    <property type="match status" value="1"/>
</dbReference>
<evidence type="ECO:0000313" key="1">
    <source>
        <dbReference type="EMBL" id="ADY36050.1"/>
    </source>
</evidence>
<dbReference type="CDD" id="cd13120">
    <property type="entry name" value="BF2867_like_N"/>
    <property type="match status" value="1"/>
</dbReference>
<keyword evidence="2" id="KW-1185">Reference proteome</keyword>
<organism evidence="1 2">
    <name type="scientific">Phocaeicola salanitronis (strain DSM 18170 / JCM 13657 / CCUG 60908 / BL78)</name>
    <name type="common">Bacteroides salanitronis</name>
    <dbReference type="NCBI Taxonomy" id="667015"/>
    <lineage>
        <taxon>Bacteria</taxon>
        <taxon>Pseudomonadati</taxon>
        <taxon>Bacteroidota</taxon>
        <taxon>Bacteroidia</taxon>
        <taxon>Bacteroidales</taxon>
        <taxon>Bacteroidaceae</taxon>
        <taxon>Phocaeicola</taxon>
    </lineage>
</organism>
<proteinExistence type="predicted"/>
<sequence length="547" mass="60203">MRKTLTKYGQLACLLSFIYIGVTGCTKEDNATWEQDTTQKVRITGYIEDAVNVQSRADGDVEKQPVDQFGSYIAGGFKKGQQIGLYSVHNNDGGTPGFSNECLTYTSTGNENGYQTFSSENLDPDKAAYWGQVFAYYPYNAENTPAKNEEDDIAIYDESGNVIDLLIAYSPGPSGGVLNFGFEHAFSMLFIIPDEDGFSQAITKNGNGITVVLKEGVEKVTVNNGRTDITSTSSTADIHTRFTAKINIDELKADMPANSFFYVLLPNGVEIDHIELIDDFGRMQYVYPSETLTMQRSKRHFVRLQMTNDKPTIWPWKFTEWNNVEVEVDDNPGIYTTEDLATWIATYNSYCQETNPDPEGTHGTVLDNYGDYGITTEGKWTFFLRNDIDCTGFTFSSYITTFGDVLDGLNHTISHVTLSGETPGFIGTLTEGGMLQRIKLEDVDIQARETDVPIGAFANQMNGGTITTCTLDGFNIEAQEPVGAIVGTATGGSITNNTYKSGTLTGTVSEENRIVGTISEGVTLTGNRYADVLFRPISNNDETNETE</sequence>
<dbReference type="EMBL" id="CP002530">
    <property type="protein sequence ID" value="ADY36050.1"/>
    <property type="molecule type" value="Genomic_DNA"/>
</dbReference>
<gene>
    <name evidence="1" type="ordered locus">Bacsa_1478</name>
</gene>
<reference evidence="1 2" key="1">
    <citation type="journal article" date="2011" name="Stand. Genomic Sci.">
        <title>Complete genome sequence of Bacteroides salanitronis type strain (BL78).</title>
        <authorList>
            <person name="Gronow S."/>
            <person name="Held B."/>
            <person name="Lucas S."/>
            <person name="Lapidus A."/>
            <person name="Del Rio T.G."/>
            <person name="Nolan M."/>
            <person name="Tice H."/>
            <person name="Deshpande S."/>
            <person name="Cheng J.F."/>
            <person name="Pitluck S."/>
            <person name="Liolios K."/>
            <person name="Pagani I."/>
            <person name="Ivanova N."/>
            <person name="Mavromatis K."/>
            <person name="Pati A."/>
            <person name="Tapia R."/>
            <person name="Han C."/>
            <person name="Goodwin L."/>
            <person name="Chen A."/>
            <person name="Palaniappan K."/>
            <person name="Land M."/>
            <person name="Hauser L."/>
            <person name="Chang Y.J."/>
            <person name="Jeffries C.D."/>
            <person name="Brambilla E.M."/>
            <person name="Rohde M."/>
            <person name="Goker M."/>
            <person name="Detter J.C."/>
            <person name="Woyke T."/>
            <person name="Bristow J."/>
            <person name="Markowitz V."/>
            <person name="Hugenholtz P."/>
            <person name="Kyrpides N.C."/>
            <person name="Klenk H.P."/>
            <person name="Eisen J.A."/>
        </authorList>
    </citation>
    <scope>NUCLEOTIDE SEQUENCE [LARGE SCALE GENOMIC DNA]</scope>
    <source>
        <strain evidence="1 2">DSM 18170</strain>
    </source>
</reference>
<dbReference type="STRING" id="667015.Bacsa_1478"/>
<dbReference type="HOGENOM" id="CLU_473951_0_0_10"/>
<dbReference type="Proteomes" id="UP000007486">
    <property type="component" value="Chromosome"/>
</dbReference>